<keyword evidence="5 7" id="KW-1133">Transmembrane helix</keyword>
<keyword evidence="2 7" id="KW-0813">Transport</keyword>
<keyword evidence="11" id="KW-1185">Reference proteome</keyword>
<evidence type="ECO:0000259" key="9">
    <source>
        <dbReference type="PROSITE" id="PS50928"/>
    </source>
</evidence>
<keyword evidence="3" id="KW-1003">Cell membrane</keyword>
<comment type="similarity">
    <text evidence="7">Belongs to the binding-protein-dependent transport system permease family.</text>
</comment>
<dbReference type="GO" id="GO:0055085">
    <property type="term" value="P:transmembrane transport"/>
    <property type="evidence" value="ECO:0007669"/>
    <property type="project" value="InterPro"/>
</dbReference>
<evidence type="ECO:0000313" key="10">
    <source>
        <dbReference type="EMBL" id="RZT60597.1"/>
    </source>
</evidence>
<feature type="compositionally biased region" description="Polar residues" evidence="8">
    <location>
        <begin position="1"/>
        <end position="16"/>
    </location>
</feature>
<sequence>MLTQEADTRPALSNSRSRVRTPGMRLDSRGSIIFAAVVLTIVIGGAVASMLIPQFDPLRADFSAAMQPPSPAHWFGTDATGRDIFARTMAGGLSSLVVAALTLAVGLVVGSFIGIVAGFFGRIVDEIIGTVIDLMLALPGLILIMVVVSLVGSDYWTIGLLIGTLTIPIFARIARSATLSVREREFVQAARLLGASRVRLMTQEIARTVLPSVLAYSFTAITVAIVAEGSLSFLGYGLQPPTPSWGSLIAEGRTHLAGAPWIMLAPAIVMCLTVLAVNILGERFTRKDT</sequence>
<feature type="transmembrane region" description="Helical" evidence="7">
    <location>
        <begin position="127"/>
        <end position="149"/>
    </location>
</feature>
<feature type="region of interest" description="Disordered" evidence="8">
    <location>
        <begin position="1"/>
        <end position="22"/>
    </location>
</feature>
<dbReference type="PROSITE" id="PS50928">
    <property type="entry name" value="ABC_TM1"/>
    <property type="match status" value="1"/>
</dbReference>
<feature type="transmembrane region" description="Helical" evidence="7">
    <location>
        <begin position="32"/>
        <end position="52"/>
    </location>
</feature>
<reference evidence="10 11" key="1">
    <citation type="journal article" date="2015" name="Stand. Genomic Sci.">
        <title>Genomic Encyclopedia of Bacterial and Archaeal Type Strains, Phase III: the genomes of soil and plant-associated and newly described type strains.</title>
        <authorList>
            <person name="Whitman W.B."/>
            <person name="Woyke T."/>
            <person name="Klenk H.P."/>
            <person name="Zhou Y."/>
            <person name="Lilburn T.G."/>
            <person name="Beck B.J."/>
            <person name="De Vos P."/>
            <person name="Vandamme P."/>
            <person name="Eisen J.A."/>
            <person name="Garrity G."/>
            <person name="Hugenholtz P."/>
            <person name="Kyrpides N.C."/>
        </authorList>
    </citation>
    <scope>NUCLEOTIDE SEQUENCE [LARGE SCALE GENOMIC DNA]</scope>
    <source>
        <strain evidence="10 11">RF6</strain>
    </source>
</reference>
<comment type="caution">
    <text evidence="10">The sequence shown here is derived from an EMBL/GenBank/DDBJ whole genome shotgun (WGS) entry which is preliminary data.</text>
</comment>
<keyword evidence="4 7" id="KW-0812">Transmembrane</keyword>
<evidence type="ECO:0000256" key="6">
    <source>
        <dbReference type="ARBA" id="ARBA00023136"/>
    </source>
</evidence>
<dbReference type="OrthoDB" id="9812701at2"/>
<evidence type="ECO:0000313" key="11">
    <source>
        <dbReference type="Proteomes" id="UP000291832"/>
    </source>
</evidence>
<dbReference type="InterPro" id="IPR050366">
    <property type="entry name" value="BP-dependent_transpt_permease"/>
</dbReference>
<dbReference type="PANTHER" id="PTHR43386:SF1">
    <property type="entry name" value="D,D-DIPEPTIDE TRANSPORT SYSTEM PERMEASE PROTEIN DDPC-RELATED"/>
    <property type="match status" value="1"/>
</dbReference>
<evidence type="ECO:0000256" key="7">
    <source>
        <dbReference type="RuleBase" id="RU363032"/>
    </source>
</evidence>
<dbReference type="SUPFAM" id="SSF161098">
    <property type="entry name" value="MetI-like"/>
    <property type="match status" value="1"/>
</dbReference>
<dbReference type="RefSeq" id="WP_130455626.1">
    <property type="nucleotide sequence ID" value="NZ_QYAG01000003.1"/>
</dbReference>
<evidence type="ECO:0000256" key="4">
    <source>
        <dbReference type="ARBA" id="ARBA00022692"/>
    </source>
</evidence>
<evidence type="ECO:0000256" key="5">
    <source>
        <dbReference type="ARBA" id="ARBA00022989"/>
    </source>
</evidence>
<gene>
    <name evidence="10" type="ORF">EV139_3043</name>
</gene>
<dbReference type="CDD" id="cd06261">
    <property type="entry name" value="TM_PBP2"/>
    <property type="match status" value="1"/>
</dbReference>
<dbReference type="Pfam" id="PF00528">
    <property type="entry name" value="BPD_transp_1"/>
    <property type="match status" value="1"/>
</dbReference>
<keyword evidence="6 7" id="KW-0472">Membrane</keyword>
<feature type="domain" description="ABC transmembrane type-1" evidence="9">
    <location>
        <begin position="92"/>
        <end position="281"/>
    </location>
</feature>
<dbReference type="InterPro" id="IPR035906">
    <property type="entry name" value="MetI-like_sf"/>
</dbReference>
<evidence type="ECO:0000256" key="3">
    <source>
        <dbReference type="ARBA" id="ARBA00022475"/>
    </source>
</evidence>
<organism evidence="10 11">
    <name type="scientific">Leucobacter luti</name>
    <dbReference type="NCBI Taxonomy" id="340320"/>
    <lineage>
        <taxon>Bacteria</taxon>
        <taxon>Bacillati</taxon>
        <taxon>Actinomycetota</taxon>
        <taxon>Actinomycetes</taxon>
        <taxon>Micrococcales</taxon>
        <taxon>Microbacteriaceae</taxon>
        <taxon>Leucobacter</taxon>
    </lineage>
</organism>
<feature type="transmembrane region" description="Helical" evidence="7">
    <location>
        <begin position="96"/>
        <end position="120"/>
    </location>
</feature>
<accession>A0A4Q7TKA2</accession>
<dbReference type="AlphaFoldDB" id="A0A4Q7TKA2"/>
<protein>
    <submittedName>
        <fullName evidence="10">Peptide/nickel transport system permease protein</fullName>
    </submittedName>
</protein>
<dbReference type="PANTHER" id="PTHR43386">
    <property type="entry name" value="OLIGOPEPTIDE TRANSPORT SYSTEM PERMEASE PROTEIN APPC"/>
    <property type="match status" value="1"/>
</dbReference>
<dbReference type="InterPro" id="IPR000515">
    <property type="entry name" value="MetI-like"/>
</dbReference>
<name>A0A4Q7TKA2_9MICO</name>
<feature type="transmembrane region" description="Helical" evidence="7">
    <location>
        <begin position="258"/>
        <end position="280"/>
    </location>
</feature>
<evidence type="ECO:0000256" key="2">
    <source>
        <dbReference type="ARBA" id="ARBA00022448"/>
    </source>
</evidence>
<feature type="transmembrane region" description="Helical" evidence="7">
    <location>
        <begin position="213"/>
        <end position="238"/>
    </location>
</feature>
<dbReference type="Proteomes" id="UP000291832">
    <property type="component" value="Unassembled WGS sequence"/>
</dbReference>
<dbReference type="Gene3D" id="1.10.3720.10">
    <property type="entry name" value="MetI-like"/>
    <property type="match status" value="1"/>
</dbReference>
<proteinExistence type="inferred from homology"/>
<comment type="subcellular location">
    <subcellularLocation>
        <location evidence="1 7">Cell membrane</location>
        <topology evidence="1 7">Multi-pass membrane protein</topology>
    </subcellularLocation>
</comment>
<dbReference type="EMBL" id="SHKI01000008">
    <property type="protein sequence ID" value="RZT60597.1"/>
    <property type="molecule type" value="Genomic_DNA"/>
</dbReference>
<evidence type="ECO:0000256" key="8">
    <source>
        <dbReference type="SAM" id="MobiDB-lite"/>
    </source>
</evidence>
<evidence type="ECO:0000256" key="1">
    <source>
        <dbReference type="ARBA" id="ARBA00004651"/>
    </source>
</evidence>
<feature type="transmembrane region" description="Helical" evidence="7">
    <location>
        <begin position="155"/>
        <end position="174"/>
    </location>
</feature>
<dbReference type="GO" id="GO:0005886">
    <property type="term" value="C:plasma membrane"/>
    <property type="evidence" value="ECO:0007669"/>
    <property type="project" value="UniProtKB-SubCell"/>
</dbReference>